<dbReference type="EMBL" id="CAJVRL010000039">
    <property type="protein sequence ID" value="CAG8950979.1"/>
    <property type="molecule type" value="Genomic_DNA"/>
</dbReference>
<proteinExistence type="predicted"/>
<evidence type="ECO:0000313" key="3">
    <source>
        <dbReference type="Proteomes" id="UP000696280"/>
    </source>
</evidence>
<keyword evidence="3" id="KW-1185">Reference proteome</keyword>
<feature type="compositionally biased region" description="Basic and acidic residues" evidence="1">
    <location>
        <begin position="378"/>
        <end position="392"/>
    </location>
</feature>
<feature type="compositionally biased region" description="Polar residues" evidence="1">
    <location>
        <begin position="367"/>
        <end position="376"/>
    </location>
</feature>
<feature type="compositionally biased region" description="Polar residues" evidence="1">
    <location>
        <begin position="161"/>
        <end position="173"/>
    </location>
</feature>
<feature type="region of interest" description="Disordered" evidence="1">
    <location>
        <begin position="118"/>
        <end position="201"/>
    </location>
</feature>
<accession>A0A9N9KP91</accession>
<organism evidence="2 3">
    <name type="scientific">Hymenoscyphus fraxineus</name>
    <dbReference type="NCBI Taxonomy" id="746836"/>
    <lineage>
        <taxon>Eukaryota</taxon>
        <taxon>Fungi</taxon>
        <taxon>Dikarya</taxon>
        <taxon>Ascomycota</taxon>
        <taxon>Pezizomycotina</taxon>
        <taxon>Leotiomycetes</taxon>
        <taxon>Helotiales</taxon>
        <taxon>Helotiaceae</taxon>
        <taxon>Hymenoscyphus</taxon>
    </lineage>
</organism>
<name>A0A9N9KP91_9HELO</name>
<dbReference type="OrthoDB" id="10457546at2759"/>
<comment type="caution">
    <text evidence="2">The sequence shown here is derived from an EMBL/GenBank/DDBJ whole genome shotgun (WGS) entry which is preliminary data.</text>
</comment>
<evidence type="ECO:0000256" key="1">
    <source>
        <dbReference type="SAM" id="MobiDB-lite"/>
    </source>
</evidence>
<sequence length="450" mass="48619">MSELDAREAALVLREEAVVIREAQLAAREAAFASKETYTGPETEDQDLFSKTEDEGEVQLQLEQVPEMVSEGTGELAVLELVEEPAAEVDKAKDDLKTEDMNYGQDLDYVAGLEAGASLSVDGNLNEEGVKVKVEDEEGTSQDLTPDSTPEEEHERIDTAPKSQAEPSKVTSESVEEAPPSTNAPPPTLQEDIYSIEETQQNIQLPEAEDVEALKSHVPPQEQLTDALEKNSSLAPIDEPTLTVQEAVTPEPKVESTSIDEAEDTAPVLRDTMPAAVAEYNQEPGERVLAEASSSEPESAAKEDHLVPALAEKSSLPEAQSENTREVDESIHSSASTPAAEPKVTEGENTIAPRENPASTKDEDVSDTTPNTFTSAEETEHPGMPVERKVNEPVEKAEATYDEASNSVKKVTFEAEDASPDLVKQVQDPLKEENVAVNRGLPVQGQSVRV</sequence>
<evidence type="ECO:0000313" key="2">
    <source>
        <dbReference type="EMBL" id="CAG8950979.1"/>
    </source>
</evidence>
<feature type="region of interest" description="Disordered" evidence="1">
    <location>
        <begin position="214"/>
        <end position="267"/>
    </location>
</feature>
<gene>
    <name evidence="2" type="ORF">HYFRA_00006376</name>
</gene>
<protein>
    <submittedName>
        <fullName evidence="2">Uncharacterized protein</fullName>
    </submittedName>
</protein>
<feature type="region of interest" description="Disordered" evidence="1">
    <location>
        <begin position="279"/>
        <end position="392"/>
    </location>
</feature>
<dbReference type="AlphaFoldDB" id="A0A9N9KP91"/>
<dbReference type="Proteomes" id="UP000696280">
    <property type="component" value="Unassembled WGS sequence"/>
</dbReference>
<reference evidence="2" key="1">
    <citation type="submission" date="2021-07" db="EMBL/GenBank/DDBJ databases">
        <authorList>
            <person name="Durling M."/>
        </authorList>
    </citation>
    <scope>NUCLEOTIDE SEQUENCE</scope>
</reference>